<feature type="transmembrane region" description="Helical" evidence="7">
    <location>
        <begin position="157"/>
        <end position="182"/>
    </location>
</feature>
<sequence>MRLGSHHRHFANDPRFRCCGCCHVQTGAIFLGMYNIVLHSFAICFLIFGALDPDLFFGIKNSDSPMVTVVNESIGSSELKVQSLNEMIPELPTPVPQESSWNSLDKQNFVIARDQLIALARRRLQTGDVNLAIALLFGLLFITGMMIYGVVKIRPLYLIPFFCFQIFDFILSCLTAVGHYIWMPNVDDIIQQNPNLPFREHLTDVNSQMMAFCFLLLYIVVLMVKIYFIGIIWSCYQYLQAVCAAKLSYKERKVEVENVQIFTPSECEFTVKAPPAYKEPPPPPYGGV</sequence>
<evidence type="ECO:0000256" key="6">
    <source>
        <dbReference type="ARBA" id="ARBA00023136"/>
    </source>
</evidence>
<accession>A0A077ZBZ2</accession>
<dbReference type="Proteomes" id="UP000030665">
    <property type="component" value="Unassembled WGS sequence"/>
</dbReference>
<dbReference type="PANTHER" id="PTHR12479:SF10">
    <property type="entry name" value="LYSOSOMAL-ASSOCIATED TRANSMEMBRANE PROTEIN"/>
    <property type="match status" value="1"/>
</dbReference>
<keyword evidence="9" id="KW-1185">Reference proteome</keyword>
<dbReference type="Pfam" id="PF03821">
    <property type="entry name" value="Mtp"/>
    <property type="match status" value="2"/>
</dbReference>
<keyword evidence="6 7" id="KW-0472">Membrane</keyword>
<reference evidence="8" key="1">
    <citation type="submission" date="2014-01" db="EMBL/GenBank/DDBJ databases">
        <authorList>
            <person name="Aslett M."/>
        </authorList>
    </citation>
    <scope>NUCLEOTIDE SEQUENCE</scope>
</reference>
<feature type="transmembrane region" description="Helical" evidence="7">
    <location>
        <begin position="209"/>
        <end position="233"/>
    </location>
</feature>
<dbReference type="GO" id="GO:0005765">
    <property type="term" value="C:lysosomal membrane"/>
    <property type="evidence" value="ECO:0007669"/>
    <property type="project" value="TreeGrafter"/>
</dbReference>
<protein>
    <submittedName>
        <fullName evidence="8">Lysosomal associated transmembrane protein</fullName>
    </submittedName>
</protein>
<dbReference type="InterPro" id="IPR004687">
    <property type="entry name" value="LAPTM4/5"/>
</dbReference>
<keyword evidence="5 7" id="KW-1133">Transmembrane helix</keyword>
<gene>
    <name evidence="8" type="ORF">TTRE_0000621701</name>
</gene>
<keyword evidence="4 7" id="KW-0812">Transmembrane</keyword>
<feature type="transmembrane region" description="Helical" evidence="7">
    <location>
        <begin position="131"/>
        <end position="151"/>
    </location>
</feature>
<evidence type="ECO:0000256" key="3">
    <source>
        <dbReference type="ARBA" id="ARBA00022448"/>
    </source>
</evidence>
<feature type="transmembrane region" description="Helical" evidence="7">
    <location>
        <begin position="33"/>
        <end position="51"/>
    </location>
</feature>
<evidence type="ECO:0000313" key="8">
    <source>
        <dbReference type="EMBL" id="CDW57917.1"/>
    </source>
</evidence>
<proteinExistence type="inferred from homology"/>
<dbReference type="AlphaFoldDB" id="A0A077ZBZ2"/>
<comment type="subcellular location">
    <subcellularLocation>
        <location evidence="1">Endomembrane system</location>
        <topology evidence="1">Multi-pass membrane protein</topology>
    </subcellularLocation>
</comment>
<name>A0A077ZBZ2_TRITR</name>
<comment type="similarity">
    <text evidence="2">Belongs to the LAPTM4/LAPTM5 transporter family.</text>
</comment>
<organism evidence="8 9">
    <name type="scientific">Trichuris trichiura</name>
    <name type="common">Whipworm</name>
    <name type="synonym">Trichocephalus trichiurus</name>
    <dbReference type="NCBI Taxonomy" id="36087"/>
    <lineage>
        <taxon>Eukaryota</taxon>
        <taxon>Metazoa</taxon>
        <taxon>Ecdysozoa</taxon>
        <taxon>Nematoda</taxon>
        <taxon>Enoplea</taxon>
        <taxon>Dorylaimia</taxon>
        <taxon>Trichinellida</taxon>
        <taxon>Trichuridae</taxon>
        <taxon>Trichuris</taxon>
    </lineage>
</organism>
<evidence type="ECO:0000256" key="1">
    <source>
        <dbReference type="ARBA" id="ARBA00004127"/>
    </source>
</evidence>
<dbReference type="OrthoDB" id="10002163at2759"/>
<dbReference type="EMBL" id="HG806236">
    <property type="protein sequence ID" value="CDW57917.1"/>
    <property type="molecule type" value="Genomic_DNA"/>
</dbReference>
<evidence type="ECO:0000256" key="5">
    <source>
        <dbReference type="ARBA" id="ARBA00022989"/>
    </source>
</evidence>
<reference evidence="8" key="2">
    <citation type="submission" date="2014-03" db="EMBL/GenBank/DDBJ databases">
        <title>The whipworm genome and dual-species transcriptomics of an intimate host-pathogen interaction.</title>
        <authorList>
            <person name="Foth B.J."/>
            <person name="Tsai I.J."/>
            <person name="Reid A.J."/>
            <person name="Bancroft A.J."/>
            <person name="Nichol S."/>
            <person name="Tracey A."/>
            <person name="Holroyd N."/>
            <person name="Cotton J.A."/>
            <person name="Stanley E.J."/>
            <person name="Zarowiecki M."/>
            <person name="Liu J.Z."/>
            <person name="Huckvale T."/>
            <person name="Cooper P.J."/>
            <person name="Grencis R.K."/>
            <person name="Berriman M."/>
        </authorList>
    </citation>
    <scope>NUCLEOTIDE SEQUENCE [LARGE SCALE GENOMIC DNA]</scope>
</reference>
<dbReference type="InterPro" id="IPR051115">
    <property type="entry name" value="LAPTM_transporter"/>
</dbReference>
<evidence type="ECO:0000256" key="4">
    <source>
        <dbReference type="ARBA" id="ARBA00022692"/>
    </source>
</evidence>
<evidence type="ECO:0000313" key="9">
    <source>
        <dbReference type="Proteomes" id="UP000030665"/>
    </source>
</evidence>
<dbReference type="PANTHER" id="PTHR12479">
    <property type="entry name" value="LYSOSOMAL-ASSOCIATED TRANSMEMBRANE PROTEIN"/>
    <property type="match status" value="1"/>
</dbReference>
<evidence type="ECO:0000256" key="7">
    <source>
        <dbReference type="SAM" id="Phobius"/>
    </source>
</evidence>
<dbReference type="GO" id="GO:0012505">
    <property type="term" value="C:endomembrane system"/>
    <property type="evidence" value="ECO:0007669"/>
    <property type="project" value="UniProtKB-SubCell"/>
</dbReference>
<keyword evidence="3" id="KW-0813">Transport</keyword>
<evidence type="ECO:0000256" key="2">
    <source>
        <dbReference type="ARBA" id="ARBA00010076"/>
    </source>
</evidence>